<feature type="region of interest" description="Disordered" evidence="1">
    <location>
        <begin position="45"/>
        <end position="64"/>
    </location>
</feature>
<keyword evidence="3" id="KW-1185">Reference proteome</keyword>
<comment type="caution">
    <text evidence="2">The sequence shown here is derived from an EMBL/GenBank/DDBJ whole genome shotgun (WGS) entry which is preliminary data.</text>
</comment>
<evidence type="ECO:0000256" key="1">
    <source>
        <dbReference type="SAM" id="MobiDB-lite"/>
    </source>
</evidence>
<dbReference type="Proteomes" id="UP000479710">
    <property type="component" value="Unassembled WGS sequence"/>
</dbReference>
<proteinExistence type="predicted"/>
<accession>A0A6G1D1H3</accession>
<name>A0A6G1D1H3_9ORYZ</name>
<dbReference type="AlphaFoldDB" id="A0A6G1D1H3"/>
<gene>
    <name evidence="2" type="ORF">E2562_009636</name>
</gene>
<reference evidence="2 3" key="1">
    <citation type="submission" date="2019-11" db="EMBL/GenBank/DDBJ databases">
        <title>Whole genome sequence of Oryza granulata.</title>
        <authorList>
            <person name="Li W."/>
        </authorList>
    </citation>
    <scope>NUCLEOTIDE SEQUENCE [LARGE SCALE GENOMIC DNA]</scope>
    <source>
        <strain evidence="3">cv. Menghai</strain>
        <tissue evidence="2">Leaf</tissue>
    </source>
</reference>
<protein>
    <submittedName>
        <fullName evidence="2">Uncharacterized protein</fullName>
    </submittedName>
</protein>
<evidence type="ECO:0000313" key="2">
    <source>
        <dbReference type="EMBL" id="KAF0906259.1"/>
    </source>
</evidence>
<organism evidence="2 3">
    <name type="scientific">Oryza meyeriana var. granulata</name>
    <dbReference type="NCBI Taxonomy" id="110450"/>
    <lineage>
        <taxon>Eukaryota</taxon>
        <taxon>Viridiplantae</taxon>
        <taxon>Streptophyta</taxon>
        <taxon>Embryophyta</taxon>
        <taxon>Tracheophyta</taxon>
        <taxon>Spermatophyta</taxon>
        <taxon>Magnoliopsida</taxon>
        <taxon>Liliopsida</taxon>
        <taxon>Poales</taxon>
        <taxon>Poaceae</taxon>
        <taxon>BOP clade</taxon>
        <taxon>Oryzoideae</taxon>
        <taxon>Oryzeae</taxon>
        <taxon>Oryzinae</taxon>
        <taxon>Oryza</taxon>
        <taxon>Oryza meyeriana</taxon>
    </lineage>
</organism>
<evidence type="ECO:0000313" key="3">
    <source>
        <dbReference type="Proteomes" id="UP000479710"/>
    </source>
</evidence>
<dbReference type="EMBL" id="SPHZ02000007">
    <property type="protein sequence ID" value="KAF0906259.1"/>
    <property type="molecule type" value="Genomic_DNA"/>
</dbReference>
<sequence length="81" mass="7882">MRCNGCCSLRGGGMVAVASSSVPARGAEDAVAMVVALSEPTGPEAAAMASNLPGPGTSATAASDGEIDRRAGSIFFRALGP</sequence>